<evidence type="ECO:0000313" key="1">
    <source>
        <dbReference type="EMBL" id="PWN48539.1"/>
    </source>
</evidence>
<name>A0ACD0NRT9_9BASI</name>
<evidence type="ECO:0000313" key="2">
    <source>
        <dbReference type="Proteomes" id="UP000245626"/>
    </source>
</evidence>
<dbReference type="Proteomes" id="UP000245626">
    <property type="component" value="Unassembled WGS sequence"/>
</dbReference>
<keyword evidence="2" id="KW-1185">Reference proteome</keyword>
<organism evidence="1 2">
    <name type="scientific">Violaceomyces palustris</name>
    <dbReference type="NCBI Taxonomy" id="1673888"/>
    <lineage>
        <taxon>Eukaryota</taxon>
        <taxon>Fungi</taxon>
        <taxon>Dikarya</taxon>
        <taxon>Basidiomycota</taxon>
        <taxon>Ustilaginomycotina</taxon>
        <taxon>Ustilaginomycetes</taxon>
        <taxon>Violaceomycetales</taxon>
        <taxon>Violaceomycetaceae</taxon>
        <taxon>Violaceomyces</taxon>
    </lineage>
</organism>
<proteinExistence type="predicted"/>
<dbReference type="EMBL" id="KZ820184">
    <property type="protein sequence ID" value="PWN48539.1"/>
    <property type="molecule type" value="Genomic_DNA"/>
</dbReference>
<protein>
    <submittedName>
        <fullName evidence="1">Uncharacterized protein</fullName>
    </submittedName>
</protein>
<reference evidence="1 2" key="1">
    <citation type="journal article" date="2018" name="Mol. Biol. Evol.">
        <title>Broad Genomic Sampling Reveals a Smut Pathogenic Ancestry of the Fungal Clade Ustilaginomycotina.</title>
        <authorList>
            <person name="Kijpornyongpan T."/>
            <person name="Mondo S.J."/>
            <person name="Barry K."/>
            <person name="Sandor L."/>
            <person name="Lee J."/>
            <person name="Lipzen A."/>
            <person name="Pangilinan J."/>
            <person name="LaButti K."/>
            <person name="Hainaut M."/>
            <person name="Henrissat B."/>
            <person name="Grigoriev I.V."/>
            <person name="Spatafora J.W."/>
            <person name="Aime M.C."/>
        </authorList>
    </citation>
    <scope>NUCLEOTIDE SEQUENCE [LARGE SCALE GENOMIC DNA]</scope>
    <source>
        <strain evidence="1 2">SA 807</strain>
    </source>
</reference>
<accession>A0ACD0NRT9</accession>
<sequence>MVPHPLSTTKGEARPENGTLRTWPLALVLHGTDPQGLERAARALPVRTATQLPEWVVIGSESEYMGYGGILGAGWFDSDWGWNQAMSYLSVGT</sequence>
<gene>
    <name evidence="1" type="ORF">IE53DRAFT_381255</name>
</gene>